<keyword evidence="17" id="KW-1185">Reference proteome</keyword>
<comment type="catalytic activity">
    <reaction evidence="13">
        <text>(2R)-3-phosphoglycerate + NAD(+) = 3-phosphooxypyruvate + NADH + H(+)</text>
        <dbReference type="Rhea" id="RHEA:12641"/>
        <dbReference type="ChEBI" id="CHEBI:15378"/>
        <dbReference type="ChEBI" id="CHEBI:18110"/>
        <dbReference type="ChEBI" id="CHEBI:57540"/>
        <dbReference type="ChEBI" id="CHEBI:57945"/>
        <dbReference type="ChEBI" id="CHEBI:58272"/>
        <dbReference type="EC" id="1.1.1.95"/>
    </reaction>
</comment>
<dbReference type="NCBIfam" id="NF008759">
    <property type="entry name" value="PRK11790.1"/>
    <property type="match status" value="1"/>
</dbReference>
<evidence type="ECO:0000256" key="11">
    <source>
        <dbReference type="ARBA" id="ARBA00030455"/>
    </source>
</evidence>
<comment type="function">
    <text evidence="1">Catalyzes the reversible oxidation of 3-phospho-D-glycerate to 3-phosphonooxypyruvate, the first step of the phosphorylated L-serine biosynthesis pathway. Also catalyzes the reversible oxidation of 2-hydroxyglutarate to 2-oxoglutarate.</text>
</comment>
<dbReference type="SUPFAM" id="SSF51735">
    <property type="entry name" value="NAD(P)-binding Rossmann-fold domains"/>
    <property type="match status" value="1"/>
</dbReference>
<dbReference type="CDD" id="cd04901">
    <property type="entry name" value="ACT_3PGDH"/>
    <property type="match status" value="1"/>
</dbReference>
<evidence type="ECO:0000256" key="14">
    <source>
        <dbReference type="RuleBase" id="RU003719"/>
    </source>
</evidence>
<dbReference type="CDD" id="cd12176">
    <property type="entry name" value="PGDH_3"/>
    <property type="match status" value="1"/>
</dbReference>
<dbReference type="PANTHER" id="PTHR42789:SF1">
    <property type="entry name" value="D-ISOMER SPECIFIC 2-HYDROXYACID DEHYDROGENASE FAMILY PROTEIN (AFU_ORTHOLOGUE AFUA_6G10090)"/>
    <property type="match status" value="1"/>
</dbReference>
<accession>A0ABU3IAZ9</accession>
<dbReference type="InterPro" id="IPR029752">
    <property type="entry name" value="D-isomer_DH_CS1"/>
</dbReference>
<evidence type="ECO:0000256" key="7">
    <source>
        <dbReference type="ARBA" id="ARBA00022605"/>
    </source>
</evidence>
<evidence type="ECO:0000256" key="1">
    <source>
        <dbReference type="ARBA" id="ARBA00003800"/>
    </source>
</evidence>
<name>A0ABU3IAZ9_9ACTO</name>
<feature type="domain" description="ACT" evidence="15">
    <location>
        <begin position="332"/>
        <end position="403"/>
    </location>
</feature>
<proteinExistence type="inferred from homology"/>
<protein>
    <recommendedName>
        <fullName evidence="6">D-3-phosphoglycerate dehydrogenase</fullName>
        <ecNumber evidence="4">1.1.1.399</ecNumber>
        <ecNumber evidence="5">1.1.1.95</ecNumber>
    </recommendedName>
    <alternativeName>
        <fullName evidence="11">2-oxoglutarate reductase</fullName>
    </alternativeName>
</protein>
<evidence type="ECO:0000256" key="6">
    <source>
        <dbReference type="ARBA" id="ARBA00021582"/>
    </source>
</evidence>
<dbReference type="Pfam" id="PF22629">
    <property type="entry name" value="ACT_AHAS_ss"/>
    <property type="match status" value="1"/>
</dbReference>
<keyword evidence="10" id="KW-0718">Serine biosynthesis</keyword>
<evidence type="ECO:0000256" key="3">
    <source>
        <dbReference type="ARBA" id="ARBA00005854"/>
    </source>
</evidence>
<evidence type="ECO:0000256" key="5">
    <source>
        <dbReference type="ARBA" id="ARBA00013143"/>
    </source>
</evidence>
<evidence type="ECO:0000256" key="2">
    <source>
        <dbReference type="ARBA" id="ARBA00005216"/>
    </source>
</evidence>
<keyword evidence="9" id="KW-0520">NAD</keyword>
<keyword evidence="8 14" id="KW-0560">Oxidoreductase</keyword>
<dbReference type="PANTHER" id="PTHR42789">
    <property type="entry name" value="D-ISOMER SPECIFIC 2-HYDROXYACID DEHYDROGENASE FAMILY PROTEIN (AFU_ORTHOLOGUE AFUA_6G10090)"/>
    <property type="match status" value="1"/>
</dbReference>
<comment type="similarity">
    <text evidence="3 14">Belongs to the D-isomer specific 2-hydroxyacid dehydrogenase family.</text>
</comment>
<dbReference type="InterPro" id="IPR006140">
    <property type="entry name" value="D-isomer_DH_NAD-bd"/>
</dbReference>
<dbReference type="EC" id="1.1.1.399" evidence="4"/>
<dbReference type="PROSITE" id="PS00671">
    <property type="entry name" value="D_2_HYDROXYACID_DH_3"/>
    <property type="match status" value="1"/>
</dbReference>
<comment type="caution">
    <text evidence="16">The sequence shown here is derived from an EMBL/GenBank/DDBJ whole genome shotgun (WGS) entry which is preliminary data.</text>
</comment>
<keyword evidence="7" id="KW-0028">Amino-acid biosynthesis</keyword>
<dbReference type="Gene3D" id="3.40.50.720">
    <property type="entry name" value="NAD(P)-binding Rossmann-like Domain"/>
    <property type="match status" value="2"/>
</dbReference>
<dbReference type="Proteomes" id="UP001247542">
    <property type="component" value="Unassembled WGS sequence"/>
</dbReference>
<evidence type="ECO:0000256" key="13">
    <source>
        <dbReference type="ARBA" id="ARBA00048731"/>
    </source>
</evidence>
<comment type="pathway">
    <text evidence="2">Amino-acid biosynthesis; L-serine biosynthesis; L-serine from 3-phospho-D-glycerate: step 1/3.</text>
</comment>
<comment type="catalytic activity">
    <reaction evidence="12">
        <text>(R)-2-hydroxyglutarate + NAD(+) = 2-oxoglutarate + NADH + H(+)</text>
        <dbReference type="Rhea" id="RHEA:49612"/>
        <dbReference type="ChEBI" id="CHEBI:15378"/>
        <dbReference type="ChEBI" id="CHEBI:15801"/>
        <dbReference type="ChEBI" id="CHEBI:16810"/>
        <dbReference type="ChEBI" id="CHEBI:57540"/>
        <dbReference type="ChEBI" id="CHEBI:57945"/>
        <dbReference type="EC" id="1.1.1.399"/>
    </reaction>
</comment>
<evidence type="ECO:0000256" key="9">
    <source>
        <dbReference type="ARBA" id="ARBA00023027"/>
    </source>
</evidence>
<evidence type="ECO:0000256" key="12">
    <source>
        <dbReference type="ARBA" id="ARBA00048126"/>
    </source>
</evidence>
<evidence type="ECO:0000313" key="16">
    <source>
        <dbReference type="EMBL" id="MDT3767547.1"/>
    </source>
</evidence>
<reference evidence="16 17" key="1">
    <citation type="submission" date="2023-06" db="EMBL/GenBank/DDBJ databases">
        <title>Draft genome sequence of Gleimia hominis type strain CCUG 57540T.</title>
        <authorList>
            <person name="Salva-Serra F."/>
            <person name="Cardew S."/>
            <person name="Jensie Markopoulos S."/>
            <person name="Ohlen M."/>
            <person name="Inganas E."/>
            <person name="Svensson-Stadler L."/>
            <person name="Moore E.R.B."/>
        </authorList>
    </citation>
    <scope>NUCLEOTIDE SEQUENCE [LARGE SCALE GENOMIC DNA]</scope>
    <source>
        <strain evidence="16 17">CCUG 57540</strain>
    </source>
</reference>
<dbReference type="RefSeq" id="WP_313273190.1">
    <property type="nucleotide sequence ID" value="NZ_JASXSX010000001.1"/>
</dbReference>
<dbReference type="InterPro" id="IPR029753">
    <property type="entry name" value="D-isomer_DH_CS"/>
</dbReference>
<dbReference type="InterPro" id="IPR006139">
    <property type="entry name" value="D-isomer_2_OHA_DH_cat_dom"/>
</dbReference>
<dbReference type="InterPro" id="IPR045865">
    <property type="entry name" value="ACT-like_dom_sf"/>
</dbReference>
<evidence type="ECO:0000313" key="17">
    <source>
        <dbReference type="Proteomes" id="UP001247542"/>
    </source>
</evidence>
<dbReference type="InterPro" id="IPR054480">
    <property type="entry name" value="AHAS_small-like_ACT"/>
</dbReference>
<dbReference type="SUPFAM" id="SSF52283">
    <property type="entry name" value="Formate/glycerate dehydrogenase catalytic domain-like"/>
    <property type="match status" value="1"/>
</dbReference>
<dbReference type="EMBL" id="JASXSX010000001">
    <property type="protein sequence ID" value="MDT3767547.1"/>
    <property type="molecule type" value="Genomic_DNA"/>
</dbReference>
<sequence>MSIRALLVENPHSKADNIFEDNGIEVVRHTGAMDESELKEALHGFQILGLRSKTTVSKQVLDANPQLLAIGAFCIGTNQIDLAAASNAGVAVFNAPYSNTRSVVELAIAEIIALNRRLTVKNSNLHRGLWAKSAAGSHEVRGKTLGIVGYGNIGTQLSVLAESLGMEVIFYDIAERLALGNARPVGSLAQLLQESDFVSIHVSGRPQNTSMFTAAEFQQMKPGAMFINLSRGFVTDIDALVDALESGRLAGAAVDVFPQEPKKNGDPFESPLAGMDNVILTPHVGGSTEEAQFDIGQFVAHKVSDYIQTASTDMSVNLPNLTLLPASASRYRVGLIHRNTPGVLALINQTFAEHGANIDGQILGTSGGIGYALTDISSELPAEAITAIDSLQENIRLRILARP</sequence>
<dbReference type="InterPro" id="IPR050857">
    <property type="entry name" value="D-2-hydroxyacid_DH"/>
</dbReference>
<dbReference type="PROSITE" id="PS51671">
    <property type="entry name" value="ACT"/>
    <property type="match status" value="1"/>
</dbReference>
<dbReference type="GO" id="GO:0004617">
    <property type="term" value="F:phosphoglycerate dehydrogenase activity"/>
    <property type="evidence" value="ECO:0007669"/>
    <property type="project" value="UniProtKB-EC"/>
</dbReference>
<evidence type="ECO:0000256" key="8">
    <source>
        <dbReference type="ARBA" id="ARBA00023002"/>
    </source>
</evidence>
<gene>
    <name evidence="16" type="primary">serA</name>
    <name evidence="16" type="ORF">QS713_05655</name>
</gene>
<organism evidence="16 17">
    <name type="scientific">Gleimia hominis</name>
    <dbReference type="NCBI Taxonomy" id="595468"/>
    <lineage>
        <taxon>Bacteria</taxon>
        <taxon>Bacillati</taxon>
        <taxon>Actinomycetota</taxon>
        <taxon>Actinomycetes</taxon>
        <taxon>Actinomycetales</taxon>
        <taxon>Actinomycetaceae</taxon>
        <taxon>Gleimia</taxon>
    </lineage>
</organism>
<dbReference type="Pfam" id="PF00389">
    <property type="entry name" value="2-Hacid_dh"/>
    <property type="match status" value="1"/>
</dbReference>
<dbReference type="InterPro" id="IPR036291">
    <property type="entry name" value="NAD(P)-bd_dom_sf"/>
</dbReference>
<dbReference type="Pfam" id="PF02826">
    <property type="entry name" value="2-Hacid_dh_C"/>
    <property type="match status" value="1"/>
</dbReference>
<evidence type="ECO:0000256" key="10">
    <source>
        <dbReference type="ARBA" id="ARBA00023299"/>
    </source>
</evidence>
<dbReference type="Gene3D" id="3.30.70.260">
    <property type="match status" value="1"/>
</dbReference>
<evidence type="ECO:0000259" key="15">
    <source>
        <dbReference type="PROSITE" id="PS51671"/>
    </source>
</evidence>
<evidence type="ECO:0000256" key="4">
    <source>
        <dbReference type="ARBA" id="ARBA00013001"/>
    </source>
</evidence>
<dbReference type="PROSITE" id="PS00065">
    <property type="entry name" value="D_2_HYDROXYACID_DH_1"/>
    <property type="match status" value="1"/>
</dbReference>
<dbReference type="SUPFAM" id="SSF55021">
    <property type="entry name" value="ACT-like"/>
    <property type="match status" value="1"/>
</dbReference>
<dbReference type="EC" id="1.1.1.95" evidence="5"/>
<dbReference type="InterPro" id="IPR002912">
    <property type="entry name" value="ACT_dom"/>
</dbReference>